<evidence type="ECO:0000256" key="3">
    <source>
        <dbReference type="ARBA" id="ARBA00022989"/>
    </source>
</evidence>
<evidence type="ECO:0000256" key="2">
    <source>
        <dbReference type="ARBA" id="ARBA00022692"/>
    </source>
</evidence>
<dbReference type="Pfam" id="PF01094">
    <property type="entry name" value="ANF_receptor"/>
    <property type="match status" value="1"/>
</dbReference>
<sequence length="281" mass="32147">MLHREPTLGRMEKPHFKIVSPGVIGFSTLASLSFLGPALEPGLNDLRRYDNSFTVSHTYLYNNNTLVDCDQVTSKVQDMLSKWYYQETAKDNQSTIIILTPGCTEGTMLNQLAAKWNVLLITTINSDIQIRFKAQSPTWVTTSIAPSVYQGYMCLGLLRFYNWTSAYVLVDEGARNYFTNTAKLTLQLMARQYFLHVTFTFNSRKSDFDFTEMLTKMARERRDCCKSAGDGKMATVCLLPISYFRTIFTETLPGSTTTMTTRLYDKHTKVCSSFTRQTWTR</sequence>
<dbReference type="EMBL" id="BDGG01000003">
    <property type="protein sequence ID" value="GAU95186.1"/>
    <property type="molecule type" value="Genomic_DNA"/>
</dbReference>
<dbReference type="AlphaFoldDB" id="A0A1D1V004"/>
<keyword evidence="2" id="KW-0812">Transmembrane</keyword>
<dbReference type="GO" id="GO:0016020">
    <property type="term" value="C:membrane"/>
    <property type="evidence" value="ECO:0007669"/>
    <property type="project" value="UniProtKB-SubCell"/>
</dbReference>
<protein>
    <recommendedName>
        <fullName evidence="5">Receptor ligand binding region domain-containing protein</fullName>
    </recommendedName>
</protein>
<dbReference type="Gene3D" id="3.40.50.2300">
    <property type="match status" value="2"/>
</dbReference>
<dbReference type="SUPFAM" id="SSF53822">
    <property type="entry name" value="Periplasmic binding protein-like I"/>
    <property type="match status" value="1"/>
</dbReference>
<evidence type="ECO:0000313" key="6">
    <source>
        <dbReference type="EMBL" id="GAU95186.1"/>
    </source>
</evidence>
<dbReference type="InterPro" id="IPR001828">
    <property type="entry name" value="ANF_lig-bd_rcpt"/>
</dbReference>
<dbReference type="InterPro" id="IPR028082">
    <property type="entry name" value="Peripla_BP_I"/>
</dbReference>
<proteinExistence type="predicted"/>
<keyword evidence="4" id="KW-0472">Membrane</keyword>
<reference evidence="6 7" key="1">
    <citation type="journal article" date="2016" name="Nat. Commun.">
        <title>Extremotolerant tardigrade genome and improved radiotolerance of human cultured cells by tardigrade-unique protein.</title>
        <authorList>
            <person name="Hashimoto T."/>
            <person name="Horikawa D.D."/>
            <person name="Saito Y."/>
            <person name="Kuwahara H."/>
            <person name="Kozuka-Hata H."/>
            <person name="Shin-I T."/>
            <person name="Minakuchi Y."/>
            <person name="Ohishi K."/>
            <person name="Motoyama A."/>
            <person name="Aizu T."/>
            <person name="Enomoto A."/>
            <person name="Kondo K."/>
            <person name="Tanaka S."/>
            <person name="Hara Y."/>
            <person name="Koshikawa S."/>
            <person name="Sagara H."/>
            <person name="Miura T."/>
            <person name="Yokobori S."/>
            <person name="Miyagawa K."/>
            <person name="Suzuki Y."/>
            <person name="Kubo T."/>
            <person name="Oyama M."/>
            <person name="Kohara Y."/>
            <person name="Fujiyama A."/>
            <person name="Arakawa K."/>
            <person name="Katayama T."/>
            <person name="Toyoda A."/>
            <person name="Kunieda T."/>
        </authorList>
    </citation>
    <scope>NUCLEOTIDE SEQUENCE [LARGE SCALE GENOMIC DNA]</scope>
    <source>
        <strain evidence="6 7">YOKOZUNA-1</strain>
    </source>
</reference>
<organism evidence="6 7">
    <name type="scientific">Ramazzottius varieornatus</name>
    <name type="common">Water bear</name>
    <name type="synonym">Tardigrade</name>
    <dbReference type="NCBI Taxonomy" id="947166"/>
    <lineage>
        <taxon>Eukaryota</taxon>
        <taxon>Metazoa</taxon>
        <taxon>Ecdysozoa</taxon>
        <taxon>Tardigrada</taxon>
        <taxon>Eutardigrada</taxon>
        <taxon>Parachela</taxon>
        <taxon>Hypsibioidea</taxon>
        <taxon>Ramazzottiidae</taxon>
        <taxon>Ramazzottius</taxon>
    </lineage>
</organism>
<evidence type="ECO:0000256" key="4">
    <source>
        <dbReference type="ARBA" id="ARBA00023136"/>
    </source>
</evidence>
<comment type="subcellular location">
    <subcellularLocation>
        <location evidence="1">Membrane</location>
    </subcellularLocation>
</comment>
<evidence type="ECO:0000256" key="1">
    <source>
        <dbReference type="ARBA" id="ARBA00004370"/>
    </source>
</evidence>
<accession>A0A1D1V004</accession>
<comment type="caution">
    <text evidence="6">The sequence shown here is derived from an EMBL/GenBank/DDBJ whole genome shotgun (WGS) entry which is preliminary data.</text>
</comment>
<evidence type="ECO:0000259" key="5">
    <source>
        <dbReference type="Pfam" id="PF01094"/>
    </source>
</evidence>
<gene>
    <name evidence="6" type="primary">RvY_06850</name>
    <name evidence="6" type="synonym">RvY_06850.1</name>
    <name evidence="6" type="ORF">RvY_06850-1</name>
</gene>
<dbReference type="Proteomes" id="UP000186922">
    <property type="component" value="Unassembled WGS sequence"/>
</dbReference>
<keyword evidence="3" id="KW-1133">Transmembrane helix</keyword>
<evidence type="ECO:0000313" key="7">
    <source>
        <dbReference type="Proteomes" id="UP000186922"/>
    </source>
</evidence>
<name>A0A1D1V004_RAMVA</name>
<keyword evidence="7" id="KW-1185">Reference proteome</keyword>
<feature type="domain" description="Receptor ligand binding region" evidence="5">
    <location>
        <begin position="95"/>
        <end position="219"/>
    </location>
</feature>